<dbReference type="Proteomes" id="UP000547209">
    <property type="component" value="Unassembled WGS sequence"/>
</dbReference>
<gene>
    <name evidence="1" type="ORF">H7C19_12875</name>
</gene>
<dbReference type="GO" id="GO:0008667">
    <property type="term" value="F:2,3-dihydro-2,3-dihydroxybenzoate dehydrogenase activity"/>
    <property type="evidence" value="ECO:0007669"/>
    <property type="project" value="InterPro"/>
</dbReference>
<comment type="caution">
    <text evidence="1">The sequence shown here is derived from an EMBL/GenBank/DDBJ whole genome shotgun (WGS) entry which is preliminary data.</text>
</comment>
<dbReference type="EMBL" id="JACJVP010000022">
    <property type="protein sequence ID" value="MBB6671576.1"/>
    <property type="molecule type" value="Genomic_DNA"/>
</dbReference>
<dbReference type="InterPro" id="IPR036291">
    <property type="entry name" value="NAD(P)-bd_dom_sf"/>
</dbReference>
<proteinExistence type="predicted"/>
<dbReference type="PANTHER" id="PTHR43431:SF1">
    <property type="entry name" value="OS08G0476300 PROTEIN"/>
    <property type="match status" value="1"/>
</dbReference>
<keyword evidence="2" id="KW-1185">Reference proteome</keyword>
<dbReference type="SUPFAM" id="SSF51735">
    <property type="entry name" value="NAD(P)-binding Rossmann-fold domains"/>
    <property type="match status" value="1"/>
</dbReference>
<evidence type="ECO:0000313" key="1">
    <source>
        <dbReference type="EMBL" id="MBB6671576.1"/>
    </source>
</evidence>
<evidence type="ECO:0000313" key="2">
    <source>
        <dbReference type="Proteomes" id="UP000547209"/>
    </source>
</evidence>
<dbReference type="GO" id="GO:0019290">
    <property type="term" value="P:siderophore biosynthetic process"/>
    <property type="evidence" value="ECO:0007669"/>
    <property type="project" value="InterPro"/>
</dbReference>
<dbReference type="PRINTS" id="PR01397">
    <property type="entry name" value="DHBDHDRGNASE"/>
</dbReference>
<dbReference type="Gene3D" id="3.40.50.720">
    <property type="entry name" value="NAD(P)-binding Rossmann-like Domain"/>
    <property type="match status" value="1"/>
</dbReference>
<accession>A0A7X0VF90</accession>
<sequence>MDKKTIVIVGAGVGVSSGVARVFGRRGFRVVLVSRSEEALAGHVRSLASQDIEAYGLTADATDPHSLQAVFERIRSQYGVPDTLVYNAAVIRGGTASTLTENQLLDDLKVNVVGALSSARQVIPDFVARGSGTILFTGGGLAHHPSADYASLSIGKAAMRSLVYTLGDELAPQGIYVGTVTIAGSVKEGTHFDPDRIGQVYWEMYEKREEREFIYQ</sequence>
<organism evidence="1 2">
    <name type="scientific">Cohnella nanjingensis</name>
    <dbReference type="NCBI Taxonomy" id="1387779"/>
    <lineage>
        <taxon>Bacteria</taxon>
        <taxon>Bacillati</taxon>
        <taxon>Bacillota</taxon>
        <taxon>Bacilli</taxon>
        <taxon>Bacillales</taxon>
        <taxon>Paenibacillaceae</taxon>
        <taxon>Cohnella</taxon>
    </lineage>
</organism>
<dbReference type="AlphaFoldDB" id="A0A7X0VF90"/>
<dbReference type="InterPro" id="IPR003560">
    <property type="entry name" value="DHB_DH"/>
</dbReference>
<name>A0A7X0VF90_9BACL</name>
<protein>
    <submittedName>
        <fullName evidence="1">SDR family NAD(P)-dependent oxidoreductase</fullName>
    </submittedName>
</protein>
<dbReference type="InterPro" id="IPR002347">
    <property type="entry name" value="SDR_fam"/>
</dbReference>
<dbReference type="PANTHER" id="PTHR43431">
    <property type="entry name" value="OXIDOREDUCTASE, SHORT CHAIN DEHYDROGENASE/REDUCTASE FAMILY (AFU_ORTHOLOGUE AFUA_5G14000)"/>
    <property type="match status" value="1"/>
</dbReference>
<reference evidence="1 2" key="1">
    <citation type="submission" date="2020-08" db="EMBL/GenBank/DDBJ databases">
        <title>Cohnella phylogeny.</title>
        <authorList>
            <person name="Dunlap C."/>
        </authorList>
    </citation>
    <scope>NUCLEOTIDE SEQUENCE [LARGE SCALE GENOMIC DNA]</scope>
    <source>
        <strain evidence="1 2">DSM 28246</strain>
    </source>
</reference>
<dbReference type="Pfam" id="PF00106">
    <property type="entry name" value="adh_short"/>
    <property type="match status" value="1"/>
</dbReference>
<dbReference type="RefSeq" id="WP_185143057.1">
    <property type="nucleotide sequence ID" value="NZ_JACJVP010000022.1"/>
</dbReference>